<dbReference type="AlphaFoldDB" id="G7JW21"/>
<sequence length="81" mass="8957">MKWLKLIFAKNSAIIFKTNNELSETLAIMVASFSSRGPNNNRKLEFDIISGTSMSCLNAYGATTYINNFIPLGPLLLSVQL</sequence>
<evidence type="ECO:0000313" key="1">
    <source>
        <dbReference type="EMBL" id="AES94254.1"/>
    </source>
</evidence>
<evidence type="ECO:0000313" key="2">
    <source>
        <dbReference type="EnsemblPlants" id="AES94254"/>
    </source>
</evidence>
<dbReference type="PaxDb" id="3880-AES94254"/>
<reference evidence="1 3" key="1">
    <citation type="journal article" date="2011" name="Nature">
        <title>The Medicago genome provides insight into the evolution of rhizobial symbioses.</title>
        <authorList>
            <person name="Young N.D."/>
            <person name="Debelle F."/>
            <person name="Oldroyd G.E."/>
            <person name="Geurts R."/>
            <person name="Cannon S.B."/>
            <person name="Udvardi M.K."/>
            <person name="Benedito V.A."/>
            <person name="Mayer K.F."/>
            <person name="Gouzy J."/>
            <person name="Schoof H."/>
            <person name="Van de Peer Y."/>
            <person name="Proost S."/>
            <person name="Cook D.R."/>
            <person name="Meyers B.C."/>
            <person name="Spannagl M."/>
            <person name="Cheung F."/>
            <person name="De Mita S."/>
            <person name="Krishnakumar V."/>
            <person name="Gundlach H."/>
            <person name="Zhou S."/>
            <person name="Mudge J."/>
            <person name="Bharti A.K."/>
            <person name="Murray J.D."/>
            <person name="Naoumkina M.A."/>
            <person name="Rosen B."/>
            <person name="Silverstein K.A."/>
            <person name="Tang H."/>
            <person name="Rombauts S."/>
            <person name="Zhao P.X."/>
            <person name="Zhou P."/>
            <person name="Barbe V."/>
            <person name="Bardou P."/>
            <person name="Bechner M."/>
            <person name="Bellec A."/>
            <person name="Berger A."/>
            <person name="Berges H."/>
            <person name="Bidwell S."/>
            <person name="Bisseling T."/>
            <person name="Choisne N."/>
            <person name="Couloux A."/>
            <person name="Denny R."/>
            <person name="Deshpande S."/>
            <person name="Dai X."/>
            <person name="Doyle J.J."/>
            <person name="Dudez A.M."/>
            <person name="Farmer A.D."/>
            <person name="Fouteau S."/>
            <person name="Franken C."/>
            <person name="Gibelin C."/>
            <person name="Gish J."/>
            <person name="Goldstein S."/>
            <person name="Gonzalez A.J."/>
            <person name="Green P.J."/>
            <person name="Hallab A."/>
            <person name="Hartog M."/>
            <person name="Hua A."/>
            <person name="Humphray S.J."/>
            <person name="Jeong D.H."/>
            <person name="Jing Y."/>
            <person name="Jocker A."/>
            <person name="Kenton S.M."/>
            <person name="Kim D.J."/>
            <person name="Klee K."/>
            <person name="Lai H."/>
            <person name="Lang C."/>
            <person name="Lin S."/>
            <person name="Macmil S.L."/>
            <person name="Magdelenat G."/>
            <person name="Matthews L."/>
            <person name="McCorrison J."/>
            <person name="Monaghan E.L."/>
            <person name="Mun J.H."/>
            <person name="Najar F.Z."/>
            <person name="Nicholson C."/>
            <person name="Noirot C."/>
            <person name="O'Bleness M."/>
            <person name="Paule C.R."/>
            <person name="Poulain J."/>
            <person name="Prion F."/>
            <person name="Qin B."/>
            <person name="Qu C."/>
            <person name="Retzel E.F."/>
            <person name="Riddle C."/>
            <person name="Sallet E."/>
            <person name="Samain S."/>
            <person name="Samson N."/>
            <person name="Sanders I."/>
            <person name="Saurat O."/>
            <person name="Scarpelli C."/>
            <person name="Schiex T."/>
            <person name="Segurens B."/>
            <person name="Severin A.J."/>
            <person name="Sherrier D.J."/>
            <person name="Shi R."/>
            <person name="Sims S."/>
            <person name="Singer S.R."/>
            <person name="Sinharoy S."/>
            <person name="Sterck L."/>
            <person name="Viollet A."/>
            <person name="Wang B.B."/>
            <person name="Wang K."/>
            <person name="Wang M."/>
            <person name="Wang X."/>
            <person name="Warfsmann J."/>
            <person name="Weissenbach J."/>
            <person name="White D.D."/>
            <person name="White J.D."/>
            <person name="Wiley G.B."/>
            <person name="Wincker P."/>
            <person name="Xing Y."/>
            <person name="Yang L."/>
            <person name="Yao Z."/>
            <person name="Ying F."/>
            <person name="Zhai J."/>
            <person name="Zhou L."/>
            <person name="Zuber A."/>
            <person name="Denarie J."/>
            <person name="Dixon R.A."/>
            <person name="May G.D."/>
            <person name="Schwartz D.C."/>
            <person name="Rogers J."/>
            <person name="Quetier F."/>
            <person name="Town C.D."/>
            <person name="Roe B.A."/>
        </authorList>
    </citation>
    <scope>NUCLEOTIDE SEQUENCE [LARGE SCALE GENOMIC DNA]</scope>
    <source>
        <strain evidence="1">A17</strain>
        <strain evidence="2 3">cv. Jemalong A17</strain>
    </source>
</reference>
<dbReference type="HOGENOM" id="CLU_2577476_0_0_1"/>
<keyword evidence="3" id="KW-1185">Reference proteome</keyword>
<protein>
    <submittedName>
        <fullName evidence="1 2">Uncharacterized protein</fullName>
    </submittedName>
</protein>
<dbReference type="EnsemblPlants" id="AES94254">
    <property type="protein sequence ID" value="AES94254"/>
    <property type="gene ID" value="MTR_5g012440"/>
</dbReference>
<name>G7JW21_MEDTR</name>
<dbReference type="Proteomes" id="UP000002051">
    <property type="component" value="Chromosome 5"/>
</dbReference>
<reference evidence="1 3" key="2">
    <citation type="journal article" date="2014" name="BMC Genomics">
        <title>An improved genome release (version Mt4.0) for the model legume Medicago truncatula.</title>
        <authorList>
            <person name="Tang H."/>
            <person name="Krishnakumar V."/>
            <person name="Bidwell S."/>
            <person name="Rosen B."/>
            <person name="Chan A."/>
            <person name="Zhou S."/>
            <person name="Gentzbittel L."/>
            <person name="Childs K.L."/>
            <person name="Yandell M."/>
            <person name="Gundlach H."/>
            <person name="Mayer K.F."/>
            <person name="Schwartz D.C."/>
            <person name="Town C.D."/>
        </authorList>
    </citation>
    <scope>GENOME REANNOTATION</scope>
    <source>
        <strain evidence="2 3">cv. Jemalong A17</strain>
    </source>
</reference>
<organism evidence="1 3">
    <name type="scientific">Medicago truncatula</name>
    <name type="common">Barrel medic</name>
    <name type="synonym">Medicago tribuloides</name>
    <dbReference type="NCBI Taxonomy" id="3880"/>
    <lineage>
        <taxon>Eukaryota</taxon>
        <taxon>Viridiplantae</taxon>
        <taxon>Streptophyta</taxon>
        <taxon>Embryophyta</taxon>
        <taxon>Tracheophyta</taxon>
        <taxon>Spermatophyta</taxon>
        <taxon>Magnoliopsida</taxon>
        <taxon>eudicotyledons</taxon>
        <taxon>Gunneridae</taxon>
        <taxon>Pentapetalae</taxon>
        <taxon>rosids</taxon>
        <taxon>fabids</taxon>
        <taxon>Fabales</taxon>
        <taxon>Fabaceae</taxon>
        <taxon>Papilionoideae</taxon>
        <taxon>50 kb inversion clade</taxon>
        <taxon>NPAAA clade</taxon>
        <taxon>Hologalegina</taxon>
        <taxon>IRL clade</taxon>
        <taxon>Trifolieae</taxon>
        <taxon>Medicago</taxon>
    </lineage>
</organism>
<dbReference type="EMBL" id="CM001221">
    <property type="protein sequence ID" value="AES94254.1"/>
    <property type="molecule type" value="Genomic_DNA"/>
</dbReference>
<evidence type="ECO:0000313" key="3">
    <source>
        <dbReference type="Proteomes" id="UP000002051"/>
    </source>
</evidence>
<proteinExistence type="predicted"/>
<accession>G7JW21</accession>
<reference evidence="2" key="3">
    <citation type="submission" date="2015-04" db="UniProtKB">
        <authorList>
            <consortium name="EnsemblPlants"/>
        </authorList>
    </citation>
    <scope>IDENTIFICATION</scope>
    <source>
        <strain evidence="2">cv. Jemalong A17</strain>
    </source>
</reference>
<gene>
    <name evidence="1" type="ordered locus">MTR_5g012440</name>
</gene>